<dbReference type="Proteomes" id="UP000799770">
    <property type="component" value="Unassembled WGS sequence"/>
</dbReference>
<dbReference type="GO" id="GO:0015031">
    <property type="term" value="P:protein transport"/>
    <property type="evidence" value="ECO:0007669"/>
    <property type="project" value="TreeGrafter"/>
</dbReference>
<evidence type="ECO:0008006" key="5">
    <source>
        <dbReference type="Google" id="ProtNLM"/>
    </source>
</evidence>
<evidence type="ECO:0000256" key="2">
    <source>
        <dbReference type="SAM" id="MobiDB-lite"/>
    </source>
</evidence>
<dbReference type="Gene3D" id="2.60.40.640">
    <property type="match status" value="1"/>
</dbReference>
<dbReference type="AlphaFoldDB" id="A0A6A5ZU51"/>
<reference evidence="3" key="1">
    <citation type="journal article" date="2020" name="Stud. Mycol.">
        <title>101 Dothideomycetes genomes: a test case for predicting lifestyles and emergence of pathogens.</title>
        <authorList>
            <person name="Haridas S."/>
            <person name="Albert R."/>
            <person name="Binder M."/>
            <person name="Bloem J."/>
            <person name="Labutti K."/>
            <person name="Salamov A."/>
            <person name="Andreopoulos B."/>
            <person name="Baker S."/>
            <person name="Barry K."/>
            <person name="Bills G."/>
            <person name="Bluhm B."/>
            <person name="Cannon C."/>
            <person name="Castanera R."/>
            <person name="Culley D."/>
            <person name="Daum C."/>
            <person name="Ezra D."/>
            <person name="Gonzalez J."/>
            <person name="Henrissat B."/>
            <person name="Kuo A."/>
            <person name="Liang C."/>
            <person name="Lipzen A."/>
            <person name="Lutzoni F."/>
            <person name="Magnuson J."/>
            <person name="Mondo S."/>
            <person name="Nolan M."/>
            <person name="Ohm R."/>
            <person name="Pangilinan J."/>
            <person name="Park H.-J."/>
            <person name="Ramirez L."/>
            <person name="Alfaro M."/>
            <person name="Sun H."/>
            <person name="Tritt A."/>
            <person name="Yoshinaga Y."/>
            <person name="Zwiers L.-H."/>
            <person name="Turgeon B."/>
            <person name="Goodwin S."/>
            <person name="Spatafora J."/>
            <person name="Crous P."/>
            <person name="Grigoriev I."/>
        </authorList>
    </citation>
    <scope>NUCLEOTIDE SEQUENCE</scope>
    <source>
        <strain evidence="3">CBS 627.86</strain>
    </source>
</reference>
<sequence length="434" mass="49029">MGIFSRSKTPEAPLPHLSLSLTTTEEHIFRPNDTVSGNVELSAPYSLTPQAVEVSLWGLSKVWIRTSSSSSNNSTDYTHYRDDAPLFTVTFNLFPQPYALLPDQVYNFPFNFRVPEGTGFNRTECYKNPQDDPYNVLPHHLPPTFFAGKSDDWPDHAKISYGVTAKLVAPGITVSKEQDPLSCTANINFHPLNPNLEHPELSVIRTPKNFTLQSSSLSGAEPSSLGFRKRMQDRFSSQTPKLDFEIGLEIPDRLNAGQEFPFRTSFTVLNKIGNVARIPSINLKIIEIKLIDFTFFRAPRDWSASNTMSGWQHHNSHRAEAHAGQPTWQHSNYHEKKTILNAIPDQQVIELRDVPTYSEKTKSEKNEKNMGEEAMGQESTGDVWWRARIPGHIPPDFRSFAIARSYRVKLKVGVEIGEKKFVAEVESHVQHLGS</sequence>
<dbReference type="InterPro" id="IPR050357">
    <property type="entry name" value="Arrestin_domain-protein"/>
</dbReference>
<dbReference type="PANTHER" id="PTHR11188:SF17">
    <property type="entry name" value="FI21816P1"/>
    <property type="match status" value="1"/>
</dbReference>
<feature type="compositionally biased region" description="Basic and acidic residues" evidence="2">
    <location>
        <begin position="359"/>
        <end position="371"/>
    </location>
</feature>
<proteinExistence type="inferred from homology"/>
<name>A0A6A5ZU51_9PLEO</name>
<evidence type="ECO:0000256" key="1">
    <source>
        <dbReference type="ARBA" id="ARBA00005298"/>
    </source>
</evidence>
<comment type="similarity">
    <text evidence="1">Belongs to the arrestin family.</text>
</comment>
<accession>A0A6A5ZU51</accession>
<gene>
    <name evidence="3" type="ORF">BDV96DRAFT_2684</name>
</gene>
<organism evidence="3 4">
    <name type="scientific">Lophiotrema nucula</name>
    <dbReference type="NCBI Taxonomy" id="690887"/>
    <lineage>
        <taxon>Eukaryota</taxon>
        <taxon>Fungi</taxon>
        <taxon>Dikarya</taxon>
        <taxon>Ascomycota</taxon>
        <taxon>Pezizomycotina</taxon>
        <taxon>Dothideomycetes</taxon>
        <taxon>Pleosporomycetidae</taxon>
        <taxon>Pleosporales</taxon>
        <taxon>Lophiotremataceae</taxon>
        <taxon>Lophiotrema</taxon>
    </lineage>
</organism>
<dbReference type="EMBL" id="ML977310">
    <property type="protein sequence ID" value="KAF2122605.1"/>
    <property type="molecule type" value="Genomic_DNA"/>
</dbReference>
<feature type="region of interest" description="Disordered" evidence="2">
    <location>
        <begin position="355"/>
        <end position="379"/>
    </location>
</feature>
<dbReference type="GO" id="GO:0005737">
    <property type="term" value="C:cytoplasm"/>
    <property type="evidence" value="ECO:0007669"/>
    <property type="project" value="TreeGrafter"/>
</dbReference>
<dbReference type="PANTHER" id="PTHR11188">
    <property type="entry name" value="ARRESTIN DOMAIN CONTAINING PROTEIN"/>
    <property type="match status" value="1"/>
</dbReference>
<dbReference type="CDD" id="cd22952">
    <property type="entry name" value="ART10-like"/>
    <property type="match status" value="1"/>
</dbReference>
<dbReference type="OrthoDB" id="3892815at2759"/>
<protein>
    <recommendedName>
        <fullName evidence="5">Arrestin-like N-terminal domain-containing protein</fullName>
    </recommendedName>
</protein>
<dbReference type="InterPro" id="IPR014752">
    <property type="entry name" value="Arrestin-like_C"/>
</dbReference>
<keyword evidence="4" id="KW-1185">Reference proteome</keyword>
<evidence type="ECO:0000313" key="3">
    <source>
        <dbReference type="EMBL" id="KAF2122605.1"/>
    </source>
</evidence>
<evidence type="ECO:0000313" key="4">
    <source>
        <dbReference type="Proteomes" id="UP000799770"/>
    </source>
</evidence>